<sequence>MPFEEAQFLSTRQETRLLPNLSSLSTWQGQEKVCPCPHGKVTWNCAGCHGCAHGRVKFHCRLCYGCVHGRLKYHCKVCKQEKSCGVLRWRENLILTESLAAGL</sequence>
<reference evidence="1 2" key="1">
    <citation type="submission" date="2024-02" db="EMBL/GenBank/DDBJ databases">
        <authorList>
            <person name="Chen Y."/>
            <person name="Shah S."/>
            <person name="Dougan E. K."/>
            <person name="Thang M."/>
            <person name="Chan C."/>
        </authorList>
    </citation>
    <scope>NUCLEOTIDE SEQUENCE [LARGE SCALE GENOMIC DNA]</scope>
</reference>
<name>A0ABP0NY40_9DINO</name>
<evidence type="ECO:0000313" key="1">
    <source>
        <dbReference type="EMBL" id="CAK9067637.1"/>
    </source>
</evidence>
<accession>A0ABP0NY40</accession>
<organism evidence="1 2">
    <name type="scientific">Durusdinium trenchii</name>
    <dbReference type="NCBI Taxonomy" id="1381693"/>
    <lineage>
        <taxon>Eukaryota</taxon>
        <taxon>Sar</taxon>
        <taxon>Alveolata</taxon>
        <taxon>Dinophyceae</taxon>
        <taxon>Suessiales</taxon>
        <taxon>Symbiodiniaceae</taxon>
        <taxon>Durusdinium</taxon>
    </lineage>
</organism>
<keyword evidence="2" id="KW-1185">Reference proteome</keyword>
<dbReference type="EMBL" id="CAXAMN010022250">
    <property type="protein sequence ID" value="CAK9067637.1"/>
    <property type="molecule type" value="Genomic_DNA"/>
</dbReference>
<gene>
    <name evidence="1" type="ORF">CCMP2556_LOCUS33228</name>
</gene>
<dbReference type="Proteomes" id="UP001642484">
    <property type="component" value="Unassembled WGS sequence"/>
</dbReference>
<proteinExistence type="predicted"/>
<comment type="caution">
    <text evidence="1">The sequence shown here is derived from an EMBL/GenBank/DDBJ whole genome shotgun (WGS) entry which is preliminary data.</text>
</comment>
<protein>
    <submittedName>
        <fullName evidence="1">Uncharacterized protein</fullName>
    </submittedName>
</protein>
<evidence type="ECO:0000313" key="2">
    <source>
        <dbReference type="Proteomes" id="UP001642484"/>
    </source>
</evidence>